<evidence type="ECO:0000313" key="3">
    <source>
        <dbReference type="EMBL" id="KAG5677287.1"/>
    </source>
</evidence>
<proteinExistence type="predicted"/>
<feature type="compositionally biased region" description="Low complexity" evidence="2">
    <location>
        <begin position="254"/>
        <end position="263"/>
    </location>
</feature>
<evidence type="ECO:0000313" key="4">
    <source>
        <dbReference type="Proteomes" id="UP001107558"/>
    </source>
</evidence>
<keyword evidence="4" id="KW-1185">Reference proteome</keyword>
<keyword evidence="1" id="KW-0040">ANK repeat</keyword>
<feature type="repeat" description="ANK" evidence="1">
    <location>
        <begin position="186"/>
        <end position="218"/>
    </location>
</feature>
<dbReference type="GO" id="GO:0005654">
    <property type="term" value="C:nucleoplasm"/>
    <property type="evidence" value="ECO:0007669"/>
    <property type="project" value="TreeGrafter"/>
</dbReference>
<feature type="region of interest" description="Disordered" evidence="2">
    <location>
        <begin position="100"/>
        <end position="120"/>
    </location>
</feature>
<feature type="compositionally biased region" description="Polar residues" evidence="2">
    <location>
        <begin position="73"/>
        <end position="86"/>
    </location>
</feature>
<comment type="caution">
    <text evidence="3">The sequence shown here is derived from an EMBL/GenBank/DDBJ whole genome shotgun (WGS) entry which is preliminary data.</text>
</comment>
<feature type="compositionally biased region" description="Basic and acidic residues" evidence="2">
    <location>
        <begin position="314"/>
        <end position="327"/>
    </location>
</feature>
<evidence type="ECO:0000256" key="2">
    <source>
        <dbReference type="SAM" id="MobiDB-lite"/>
    </source>
</evidence>
<dbReference type="PANTHER" id="PTHR24149:SF14">
    <property type="entry name" value="ANKYRIN REPEAT DOMAIN 12"/>
    <property type="match status" value="1"/>
</dbReference>
<dbReference type="InterPro" id="IPR036770">
    <property type="entry name" value="Ankyrin_rpt-contain_sf"/>
</dbReference>
<feature type="repeat" description="ANK" evidence="1">
    <location>
        <begin position="120"/>
        <end position="152"/>
    </location>
</feature>
<gene>
    <name evidence="3" type="ORF">PVAND_007056</name>
</gene>
<dbReference type="Pfam" id="PF12796">
    <property type="entry name" value="Ank_2"/>
    <property type="match status" value="1"/>
</dbReference>
<dbReference type="Gene3D" id="1.25.40.20">
    <property type="entry name" value="Ankyrin repeat-containing domain"/>
    <property type="match status" value="1"/>
</dbReference>
<name>A0A9J6C5M7_POLVA</name>
<dbReference type="PROSITE" id="PS50297">
    <property type="entry name" value="ANK_REP_REGION"/>
    <property type="match status" value="3"/>
</dbReference>
<dbReference type="PRINTS" id="PR01415">
    <property type="entry name" value="ANKYRIN"/>
</dbReference>
<dbReference type="PANTHER" id="PTHR24149">
    <property type="entry name" value="ANKYRIN REPEAT DOMAIN-CONTAINING PROTEIN 12"/>
    <property type="match status" value="1"/>
</dbReference>
<feature type="region of interest" description="Disordered" evidence="2">
    <location>
        <begin position="18"/>
        <end position="86"/>
    </location>
</feature>
<dbReference type="Proteomes" id="UP001107558">
    <property type="component" value="Chromosome 2"/>
</dbReference>
<feature type="region of interest" description="Disordered" evidence="2">
    <location>
        <begin position="252"/>
        <end position="327"/>
    </location>
</feature>
<sequence>MLRRHIHARETRLQLITCNMPPPQPRRSVGNQLDETNTLSDIRKRRSLGSHGDKSPASNPGESSKPFRHKRVTNTNRTNPGQSPMSERQQMALLLQMTSPDAELSPNNQNNHKPRERNERGETLLHIAAKKGDLEGAKKLLEQGSNPNVTDFAGWTPLHEAANHGHYHLAQLLIKHGANVMATGFDDITPLHDAAMYGNQRLVELLIEKGADPMFKNKKGKAPYEVPHHSLVGFFNDLINATTEKVIIFSSEQSGSSGNSNGGDLKKASGGGEVGEESNTMASSSSAPSDVYEFVSNTKHSSCSSGDENPIGKSFDKSSDDKKWHRQ</sequence>
<dbReference type="InterPro" id="IPR002110">
    <property type="entry name" value="Ankyrin_rpt"/>
</dbReference>
<dbReference type="SUPFAM" id="SSF48403">
    <property type="entry name" value="Ankyrin repeat"/>
    <property type="match status" value="1"/>
</dbReference>
<dbReference type="EMBL" id="JADBJN010000002">
    <property type="protein sequence ID" value="KAG5677287.1"/>
    <property type="molecule type" value="Genomic_DNA"/>
</dbReference>
<reference evidence="3" key="1">
    <citation type="submission" date="2021-03" db="EMBL/GenBank/DDBJ databases">
        <title>Chromosome level genome of the anhydrobiotic midge Polypedilum vanderplanki.</title>
        <authorList>
            <person name="Yoshida Y."/>
            <person name="Kikawada T."/>
            <person name="Gusev O."/>
        </authorList>
    </citation>
    <scope>NUCLEOTIDE SEQUENCE</scope>
    <source>
        <strain evidence="3">NIAS01</strain>
        <tissue evidence="3">Whole body or cell culture</tissue>
    </source>
</reference>
<dbReference type="AlphaFoldDB" id="A0A9J6C5M7"/>
<feature type="repeat" description="ANK" evidence="1">
    <location>
        <begin position="153"/>
        <end position="185"/>
    </location>
</feature>
<accession>A0A9J6C5M7</accession>
<organism evidence="3 4">
    <name type="scientific">Polypedilum vanderplanki</name>
    <name type="common">Sleeping chironomid midge</name>
    <dbReference type="NCBI Taxonomy" id="319348"/>
    <lineage>
        <taxon>Eukaryota</taxon>
        <taxon>Metazoa</taxon>
        <taxon>Ecdysozoa</taxon>
        <taxon>Arthropoda</taxon>
        <taxon>Hexapoda</taxon>
        <taxon>Insecta</taxon>
        <taxon>Pterygota</taxon>
        <taxon>Neoptera</taxon>
        <taxon>Endopterygota</taxon>
        <taxon>Diptera</taxon>
        <taxon>Nematocera</taxon>
        <taxon>Chironomoidea</taxon>
        <taxon>Chironomidae</taxon>
        <taxon>Chironominae</taxon>
        <taxon>Polypedilum</taxon>
        <taxon>Polypedilum</taxon>
    </lineage>
</organism>
<dbReference type="OrthoDB" id="5806726at2759"/>
<protein>
    <submittedName>
        <fullName evidence="3">Uncharacterized protein</fullName>
    </submittedName>
</protein>
<feature type="compositionally biased region" description="Polar residues" evidence="2">
    <location>
        <begin position="295"/>
        <end position="307"/>
    </location>
</feature>
<dbReference type="SMART" id="SM00248">
    <property type="entry name" value="ANK"/>
    <property type="match status" value="3"/>
</dbReference>
<evidence type="ECO:0000256" key="1">
    <source>
        <dbReference type="PROSITE-ProRule" id="PRU00023"/>
    </source>
</evidence>
<dbReference type="InterPro" id="IPR053210">
    <property type="entry name" value="ANKRD12"/>
</dbReference>
<dbReference type="PROSITE" id="PS50088">
    <property type="entry name" value="ANK_REPEAT"/>
    <property type="match status" value="3"/>
</dbReference>
<feature type="compositionally biased region" description="Polar residues" evidence="2">
    <location>
        <begin position="29"/>
        <end position="40"/>
    </location>
</feature>